<keyword evidence="1" id="KW-0472">Membrane</keyword>
<sequence length="254" mass="28828">MTARAWEPQLDREKRRRLDISEREWRMSKLSYEDRQHLWMRWFVYFVGIIILAFGISLTIKAKDLGISPWDVLHYGLYTQFGLTVGSWSIIVGIFIVSLSCAARKTWPKIGTILNMVFIGIFIDFFLFILPDPGALWMDFLTLMVGLLIAGYGIGLYVAAKLGAGPRDTLMLLLTEKTGWKVQWVRIGLEVIVLILGYLLGGPVGIGTVIASVLLGSIVGFSLPQSERLLEYLIWRRKSSENFNEGTVRLNDHD</sequence>
<keyword evidence="1" id="KW-0812">Transmembrane</keyword>
<organism evidence="2 3">
    <name type="scientific">Salinibacillus aidingensis</name>
    <dbReference type="NCBI Taxonomy" id="237684"/>
    <lineage>
        <taxon>Bacteria</taxon>
        <taxon>Bacillati</taxon>
        <taxon>Bacillota</taxon>
        <taxon>Bacilli</taxon>
        <taxon>Bacillales</taxon>
        <taxon>Bacillaceae</taxon>
        <taxon>Salinibacillus</taxon>
    </lineage>
</organism>
<dbReference type="PANTHER" id="PTHR40078:SF1">
    <property type="entry name" value="INTEGRAL MEMBRANE PROTEIN"/>
    <property type="match status" value="1"/>
</dbReference>
<dbReference type="PANTHER" id="PTHR40078">
    <property type="entry name" value="INTEGRAL MEMBRANE PROTEIN-RELATED"/>
    <property type="match status" value="1"/>
</dbReference>
<dbReference type="EMBL" id="BAAADO010000001">
    <property type="protein sequence ID" value="GAA0483187.1"/>
    <property type="molecule type" value="Genomic_DNA"/>
</dbReference>
<proteinExistence type="predicted"/>
<feature type="transmembrane region" description="Helical" evidence="1">
    <location>
        <begin position="136"/>
        <end position="159"/>
    </location>
</feature>
<evidence type="ECO:0000313" key="2">
    <source>
        <dbReference type="EMBL" id="GAA0483187.1"/>
    </source>
</evidence>
<name>A0ABN1ATR9_9BACI</name>
<feature type="transmembrane region" description="Helical" evidence="1">
    <location>
        <begin position="42"/>
        <end position="60"/>
    </location>
</feature>
<evidence type="ECO:0000313" key="3">
    <source>
        <dbReference type="Proteomes" id="UP001500880"/>
    </source>
</evidence>
<feature type="transmembrane region" description="Helical" evidence="1">
    <location>
        <begin position="110"/>
        <end position="130"/>
    </location>
</feature>
<reference evidence="2 3" key="1">
    <citation type="journal article" date="2019" name="Int. J. Syst. Evol. Microbiol.">
        <title>The Global Catalogue of Microorganisms (GCM) 10K type strain sequencing project: providing services to taxonomists for standard genome sequencing and annotation.</title>
        <authorList>
            <consortium name="The Broad Institute Genomics Platform"/>
            <consortium name="The Broad Institute Genome Sequencing Center for Infectious Disease"/>
            <person name="Wu L."/>
            <person name="Ma J."/>
        </authorList>
    </citation>
    <scope>NUCLEOTIDE SEQUENCE [LARGE SCALE GENOMIC DNA]</scope>
    <source>
        <strain evidence="2 3">JCM 12389</strain>
    </source>
</reference>
<dbReference type="InterPro" id="IPR038750">
    <property type="entry name" value="YczE/YyaS-like"/>
</dbReference>
<keyword evidence="3" id="KW-1185">Reference proteome</keyword>
<dbReference type="Proteomes" id="UP001500880">
    <property type="component" value="Unassembled WGS sequence"/>
</dbReference>
<evidence type="ECO:0000256" key="1">
    <source>
        <dbReference type="SAM" id="Phobius"/>
    </source>
</evidence>
<gene>
    <name evidence="2" type="ORF">GCM10008986_05240</name>
</gene>
<comment type="caution">
    <text evidence="2">The sequence shown here is derived from an EMBL/GenBank/DDBJ whole genome shotgun (WGS) entry which is preliminary data.</text>
</comment>
<dbReference type="Pfam" id="PF19700">
    <property type="entry name" value="DUF6198"/>
    <property type="match status" value="1"/>
</dbReference>
<keyword evidence="1" id="KW-1133">Transmembrane helix</keyword>
<protein>
    <submittedName>
        <fullName evidence="2">YitT family protein</fullName>
    </submittedName>
</protein>
<feature type="transmembrane region" description="Helical" evidence="1">
    <location>
        <begin position="80"/>
        <end position="103"/>
    </location>
</feature>
<accession>A0ABN1ATR9</accession>